<dbReference type="EMBL" id="DSJL01000011">
    <property type="protein sequence ID" value="HEF65409.1"/>
    <property type="molecule type" value="Genomic_DNA"/>
</dbReference>
<dbReference type="InterPro" id="IPR003772">
    <property type="entry name" value="YceD"/>
</dbReference>
<reference evidence="1" key="1">
    <citation type="journal article" date="2020" name="mSystems">
        <title>Genome- and Community-Level Interaction Insights into Carbon Utilization and Element Cycling Functions of Hydrothermarchaeota in Hydrothermal Sediment.</title>
        <authorList>
            <person name="Zhou Z."/>
            <person name="Liu Y."/>
            <person name="Xu W."/>
            <person name="Pan J."/>
            <person name="Luo Z.H."/>
            <person name="Li M."/>
        </authorList>
    </citation>
    <scope>NUCLEOTIDE SEQUENCE [LARGE SCALE GENOMIC DNA]</scope>
    <source>
        <strain evidence="2">SpSt-1065</strain>
        <strain evidence="1">SpSt-222</strain>
    </source>
</reference>
<name>A0A7C1XIZ6_THERO</name>
<dbReference type="Pfam" id="PF02620">
    <property type="entry name" value="YceD"/>
    <property type="match status" value="1"/>
</dbReference>
<dbReference type="EMBL" id="DRWX01000118">
    <property type="protein sequence ID" value="HHM96036.1"/>
    <property type="molecule type" value="Genomic_DNA"/>
</dbReference>
<protein>
    <submittedName>
        <fullName evidence="1">DUF177 domain-containing protein</fullName>
    </submittedName>
</protein>
<evidence type="ECO:0000313" key="2">
    <source>
        <dbReference type="EMBL" id="HHM96036.1"/>
    </source>
</evidence>
<sequence>MRTRHLENDTIINVAQLLKAPVGTERFFTVHLDRLTLDSDLEVRDVNASVRLLRTSSGILATGELHVSAHLTCVRCLTEFDSRYSETFEAEYWPTIDVLTGLPLPPPEDEDIFTIDQNHHLDLHELLRQFAILALPSYPVCGPQCPGPESLWRQEEEIVDARLAVLQALLDERS</sequence>
<accession>A0A7C1XIZ6</accession>
<comment type="caution">
    <text evidence="1">The sequence shown here is derived from an EMBL/GenBank/DDBJ whole genome shotgun (WGS) entry which is preliminary data.</text>
</comment>
<gene>
    <name evidence="2" type="ORF">ENM21_02350</name>
    <name evidence="1" type="ORF">ENP47_07410</name>
</gene>
<dbReference type="AlphaFoldDB" id="A0A7C1XIZ6"/>
<proteinExistence type="predicted"/>
<organism evidence="1">
    <name type="scientific">Thermomicrobium roseum</name>
    <dbReference type="NCBI Taxonomy" id="500"/>
    <lineage>
        <taxon>Bacteria</taxon>
        <taxon>Pseudomonadati</taxon>
        <taxon>Thermomicrobiota</taxon>
        <taxon>Thermomicrobia</taxon>
        <taxon>Thermomicrobiales</taxon>
        <taxon>Thermomicrobiaceae</taxon>
        <taxon>Thermomicrobium</taxon>
    </lineage>
</organism>
<evidence type="ECO:0000313" key="1">
    <source>
        <dbReference type="EMBL" id="HEF65409.1"/>
    </source>
</evidence>